<organism evidence="3 4">
    <name type="scientific">Ganoderma sinense ZZ0214-1</name>
    <dbReference type="NCBI Taxonomy" id="1077348"/>
    <lineage>
        <taxon>Eukaryota</taxon>
        <taxon>Fungi</taxon>
        <taxon>Dikarya</taxon>
        <taxon>Basidiomycota</taxon>
        <taxon>Agaricomycotina</taxon>
        <taxon>Agaricomycetes</taxon>
        <taxon>Polyporales</taxon>
        <taxon>Polyporaceae</taxon>
        <taxon>Ganoderma</taxon>
    </lineage>
</organism>
<feature type="compositionally biased region" description="Low complexity" evidence="2">
    <location>
        <begin position="103"/>
        <end position="130"/>
    </location>
</feature>
<dbReference type="OrthoDB" id="2960209at2759"/>
<feature type="compositionally biased region" description="Pro residues" evidence="2">
    <location>
        <begin position="60"/>
        <end position="69"/>
    </location>
</feature>
<name>A0A2G8RU06_9APHY</name>
<reference evidence="3 4" key="1">
    <citation type="journal article" date="2015" name="Sci. Rep.">
        <title>Chromosome-level genome map provides insights into diverse defense mechanisms in the medicinal fungus Ganoderma sinense.</title>
        <authorList>
            <person name="Zhu Y."/>
            <person name="Xu J."/>
            <person name="Sun C."/>
            <person name="Zhou S."/>
            <person name="Xu H."/>
            <person name="Nelson D.R."/>
            <person name="Qian J."/>
            <person name="Song J."/>
            <person name="Luo H."/>
            <person name="Xiang L."/>
            <person name="Li Y."/>
            <person name="Xu Z."/>
            <person name="Ji A."/>
            <person name="Wang L."/>
            <person name="Lu S."/>
            <person name="Hayward A."/>
            <person name="Sun W."/>
            <person name="Li X."/>
            <person name="Schwartz D.C."/>
            <person name="Wang Y."/>
            <person name="Chen S."/>
        </authorList>
    </citation>
    <scope>NUCLEOTIDE SEQUENCE [LARGE SCALE GENOMIC DNA]</scope>
    <source>
        <strain evidence="3 4">ZZ0214-1</strain>
    </source>
</reference>
<evidence type="ECO:0000256" key="1">
    <source>
        <dbReference type="SAM" id="Coils"/>
    </source>
</evidence>
<feature type="region of interest" description="Disordered" evidence="2">
    <location>
        <begin position="54"/>
        <end position="148"/>
    </location>
</feature>
<feature type="coiled-coil region" evidence="1">
    <location>
        <begin position="167"/>
        <end position="215"/>
    </location>
</feature>
<accession>A0A2G8RU06</accession>
<proteinExistence type="predicted"/>
<evidence type="ECO:0000313" key="3">
    <source>
        <dbReference type="EMBL" id="PIL24990.1"/>
    </source>
</evidence>
<dbReference type="Proteomes" id="UP000230002">
    <property type="component" value="Unassembled WGS sequence"/>
</dbReference>
<protein>
    <submittedName>
        <fullName evidence="3">Uncharacterized protein</fullName>
    </submittedName>
</protein>
<feature type="compositionally biased region" description="Gly residues" evidence="2">
    <location>
        <begin position="92"/>
        <end position="102"/>
    </location>
</feature>
<keyword evidence="1" id="KW-0175">Coiled coil</keyword>
<evidence type="ECO:0000313" key="4">
    <source>
        <dbReference type="Proteomes" id="UP000230002"/>
    </source>
</evidence>
<gene>
    <name evidence="3" type="ORF">GSI_12877</name>
</gene>
<comment type="caution">
    <text evidence="3">The sequence shown here is derived from an EMBL/GenBank/DDBJ whole genome shotgun (WGS) entry which is preliminary data.</text>
</comment>
<dbReference type="EMBL" id="AYKW01000056">
    <property type="protein sequence ID" value="PIL24990.1"/>
    <property type="molecule type" value="Genomic_DNA"/>
</dbReference>
<keyword evidence="4" id="KW-1185">Reference proteome</keyword>
<dbReference type="AlphaFoldDB" id="A0A2G8RU06"/>
<evidence type="ECO:0000256" key="2">
    <source>
        <dbReference type="SAM" id="MobiDB-lite"/>
    </source>
</evidence>
<sequence length="229" mass="25882">MYHHWHHAHRCGRATSRLFWFFVGAGTATWWHCHKEFHAWQHAHACGRDRIPQHAYPAPGAAPPPPSPTPATAADAQGPTPGTVDNRDRWGWGHGWGHGWGNWGKENGNGPNGNGNWDRWGWGNRGPNGNAKPEGAWGPGTPSEKAPEKDIMEQATDTIADLSEATLNNLLVTVESLKAKLAEHRAQRDQQERELQALRDAREAKFKQFEEWQRQQEQEQKKESPRRLV</sequence>